<protein>
    <submittedName>
        <fullName evidence="1">Uncharacterized protein</fullName>
    </submittedName>
</protein>
<dbReference type="Proteomes" id="UP000784294">
    <property type="component" value="Unassembled WGS sequence"/>
</dbReference>
<sequence>MTSLYNSYLGTSTNQAGEPIGQAIRIAELQHRNALLADQCRWLQLATTGNEANDLANFVSVSDTYCCLKSPTRGTYLSSHISA</sequence>
<accession>A0A448XAA1</accession>
<comment type="caution">
    <text evidence="1">The sequence shown here is derived from an EMBL/GenBank/DDBJ whole genome shotgun (WGS) entry which is preliminary data.</text>
</comment>
<proteinExistence type="predicted"/>
<name>A0A448XAA1_9PLAT</name>
<keyword evidence="2" id="KW-1185">Reference proteome</keyword>
<gene>
    <name evidence="1" type="ORF">PXEA_LOCUS25642</name>
</gene>
<organism evidence="1 2">
    <name type="scientific">Protopolystoma xenopodis</name>
    <dbReference type="NCBI Taxonomy" id="117903"/>
    <lineage>
        <taxon>Eukaryota</taxon>
        <taxon>Metazoa</taxon>
        <taxon>Spiralia</taxon>
        <taxon>Lophotrochozoa</taxon>
        <taxon>Platyhelminthes</taxon>
        <taxon>Monogenea</taxon>
        <taxon>Polyopisthocotylea</taxon>
        <taxon>Polystomatidea</taxon>
        <taxon>Polystomatidae</taxon>
        <taxon>Protopolystoma</taxon>
    </lineage>
</organism>
<evidence type="ECO:0000313" key="1">
    <source>
        <dbReference type="EMBL" id="VEL32202.1"/>
    </source>
</evidence>
<evidence type="ECO:0000313" key="2">
    <source>
        <dbReference type="Proteomes" id="UP000784294"/>
    </source>
</evidence>
<dbReference type="EMBL" id="CAAALY010131441">
    <property type="protein sequence ID" value="VEL32202.1"/>
    <property type="molecule type" value="Genomic_DNA"/>
</dbReference>
<dbReference type="AlphaFoldDB" id="A0A448XAA1"/>
<reference evidence="1" key="1">
    <citation type="submission" date="2018-11" db="EMBL/GenBank/DDBJ databases">
        <authorList>
            <consortium name="Pathogen Informatics"/>
        </authorList>
    </citation>
    <scope>NUCLEOTIDE SEQUENCE</scope>
</reference>